<comment type="cofactor">
    <cofactor evidence="1">
        <name>Mg(2+)</name>
        <dbReference type="ChEBI" id="CHEBI:18420"/>
    </cofactor>
</comment>
<dbReference type="GO" id="GO:0030430">
    <property type="term" value="C:host cell cytoplasm"/>
    <property type="evidence" value="ECO:0007669"/>
    <property type="project" value="UniProtKB-SubCell"/>
</dbReference>
<feature type="domain" description="Phage terminase large subunit GpA ATPase" evidence="2">
    <location>
        <begin position="46"/>
        <end position="308"/>
    </location>
</feature>
<evidence type="ECO:0000313" key="5">
    <source>
        <dbReference type="Proteomes" id="UP000241270"/>
    </source>
</evidence>
<comment type="caution">
    <text evidence="1">Lacks conserved residue(s) required for the propagation of feature annotation.</text>
</comment>
<dbReference type="RefSeq" id="YP_009998009.1">
    <property type="nucleotide sequence ID" value="NC_052981.1"/>
</dbReference>
<dbReference type="EMBL" id="MG030346">
    <property type="protein sequence ID" value="ATW69874.1"/>
    <property type="molecule type" value="Genomic_DNA"/>
</dbReference>
<evidence type="ECO:0000259" key="2">
    <source>
        <dbReference type="Pfam" id="PF05876"/>
    </source>
</evidence>
<dbReference type="GO" id="GO:0019073">
    <property type="term" value="P:viral DNA genome packaging"/>
    <property type="evidence" value="ECO:0007669"/>
    <property type="project" value="UniProtKB-UniRule"/>
</dbReference>
<dbReference type="GeneID" id="62680584"/>
<proteinExistence type="inferred from homology"/>
<reference evidence="5" key="1">
    <citation type="submission" date="2017-10" db="EMBL/GenBank/DDBJ databases">
        <title>Isolation and characterization of a group of new proteus bacteriophages.</title>
        <authorList>
            <person name="Kozlova Y.N."/>
            <person name="Morozova V.V."/>
            <person name="Babkin I.V."/>
            <person name="Tikunova N.V."/>
            <person name="Bokovaya O.V."/>
            <person name="Shedko E.D."/>
        </authorList>
    </citation>
    <scope>NUCLEOTIDE SEQUENCE [LARGE SCALE GENOMIC DNA]</scope>
</reference>
<dbReference type="GO" id="GO:0046872">
    <property type="term" value="F:metal ion binding"/>
    <property type="evidence" value="ECO:0007669"/>
    <property type="project" value="UniProtKB-UniRule"/>
</dbReference>
<feature type="binding site" evidence="1">
    <location>
        <position position="418"/>
    </location>
    <ligand>
        <name>Mg(2+)</name>
        <dbReference type="ChEBI" id="CHEBI:18420"/>
        <note>catalytic; for nuclease activity</note>
    </ligand>
</feature>
<dbReference type="EC" id="3.1.21.4" evidence="1"/>
<dbReference type="PANTHER" id="PTHR34413:SF2">
    <property type="entry name" value="PROPHAGE TAIL FIBER ASSEMBLY PROTEIN HOMOLOG TFAE-RELATED"/>
    <property type="match status" value="1"/>
</dbReference>
<dbReference type="KEGG" id="vg:62680584"/>
<dbReference type="InterPro" id="IPR046454">
    <property type="entry name" value="GpA_endonuclease"/>
</dbReference>
<keyword evidence="1" id="KW-0378">Hydrolase</keyword>
<protein>
    <recommendedName>
        <fullName evidence="1">Terminase, large subunit</fullName>
    </recommendedName>
    <alternativeName>
        <fullName evidence="1">DNA-packaging protein</fullName>
    </alternativeName>
    <alternativeName>
        <fullName evidence="1">Large terminase protein</fullName>
    </alternativeName>
    <domain>
        <recommendedName>
            <fullName evidence="1">Endonuclease</fullName>
            <ecNumber evidence="1">3.1.21.4</ecNumber>
        </recommendedName>
    </domain>
    <domain>
        <recommendedName>
            <fullName evidence="1">ATPase</fullName>
            <ecNumber evidence="1">3.6.4.-</ecNumber>
        </recommendedName>
    </domain>
</protein>
<dbReference type="Proteomes" id="UP000241270">
    <property type="component" value="Segment"/>
</dbReference>
<comment type="subunit">
    <text evidence="1">Interacts (via N-terminus) with the terminase small subunit (via C-terminus); the active complex is probably heterooligomeric. Interacts (via C-terminus) with the portal protein; this interaction allows the packaging of viral DNA.</text>
</comment>
<keyword evidence="1" id="KW-0255">Endonuclease</keyword>
<dbReference type="GO" id="GO:0005524">
    <property type="term" value="F:ATP binding"/>
    <property type="evidence" value="ECO:0007669"/>
    <property type="project" value="UniProtKB-UniRule"/>
</dbReference>
<comment type="catalytic activity">
    <reaction evidence="1">
        <text>Endonucleolytic cleavage of DNA to give specific double-stranded fragments with terminal 5'-phosphates.</text>
        <dbReference type="EC" id="3.1.21.4"/>
    </reaction>
</comment>
<dbReference type="PANTHER" id="PTHR34413">
    <property type="entry name" value="PROPHAGE TAIL FIBER ASSEMBLY PROTEIN HOMOLOG TFAE-RELATED-RELATED"/>
    <property type="match status" value="1"/>
</dbReference>
<keyword evidence="1" id="KW-0547">Nucleotide-binding</keyword>
<dbReference type="InterPro" id="IPR046453">
    <property type="entry name" value="GpA_ATPase"/>
</dbReference>
<dbReference type="Pfam" id="PF05876">
    <property type="entry name" value="GpA_ATPase"/>
    <property type="match status" value="1"/>
</dbReference>
<evidence type="ECO:0000313" key="4">
    <source>
        <dbReference type="EMBL" id="ATW69874.1"/>
    </source>
</evidence>
<keyword evidence="1" id="KW-0479">Metal-binding</keyword>
<name>A0A2H4PRE5_9CAUD</name>
<dbReference type="Pfam" id="PF20454">
    <property type="entry name" value="GpA_nuclease"/>
    <property type="match status" value="1"/>
</dbReference>
<organism evidence="4 5">
    <name type="scientific">Proteus phage PM87</name>
    <dbReference type="NCBI Taxonomy" id="2048007"/>
    <lineage>
        <taxon>Viruses</taxon>
        <taxon>Duplodnaviria</taxon>
        <taxon>Heunggongvirae</taxon>
        <taxon>Uroviricota</taxon>
        <taxon>Caudoviricetes</taxon>
        <taxon>Casjensviridae</taxon>
        <taxon>Lavrentievavirus</taxon>
        <taxon>Lavrentievavirus PM87</taxon>
    </lineage>
</organism>
<comment type="domain">
    <text evidence="1">The N-terminus is involved in the formation of the heterotrimer with the small subunit. The N-terminus part contains the translocase activity involved in DNA packaging. At the N-terminus, there is a high affinity ATPase center that is probably needed for the packaging activity. The Walker A motif of the ATPase center is responsible for interacting with the ATP phosphate and the Q motif governs force generation and the interaction with DNA. The C-terminus contains the site specific endonuclease (cos-cleavage) and strand separation activities required for genome maturation. A second ATPase catalytic site regulates the genome maturation. The C-terminus very end is involved in binding to the procapsid. Contains a basic leucine zipper (bZIP) that may be involved in the formation of the terminase.</text>
</comment>
<keyword evidence="5" id="KW-1185">Reference proteome</keyword>
<comment type="similarity">
    <text evidence="1">Belongs to the lambdavirus large terminase family.</text>
</comment>
<evidence type="ECO:0000259" key="3">
    <source>
        <dbReference type="Pfam" id="PF20454"/>
    </source>
</evidence>
<dbReference type="HAMAP" id="MF_04144">
    <property type="entry name" value="TERL_LAMBDA"/>
    <property type="match status" value="1"/>
</dbReference>
<dbReference type="InterPro" id="IPR008866">
    <property type="entry name" value="Phage_lambda_GpA-like"/>
</dbReference>
<sequence length="691" mass="78810">MARMAKYKNLFEIAVKMSDNLRPPERLTVSNAASQYRYVNSPGSYVGPWLNTTTPYMVEPMDVLTSRNHSKMAFVGPAQSGKTDAIIINGVSYSIKVSPMDTMVFCPTMAAARDFSMRRIDRLHRHSPLIGEQLLKGRDTDNKFDKQYITGMMLTITYPTVTELAGRPVPRILMTDFDRMDDDIGGDGNPFDLATQRTTTFGSFAMTMAESSPSREILDPHWIAKSPHEAPPCTGIIALYNRGDRRRWQWPCPHCDEYFEGKFEHLTWDNGKQLSNREKAETVQMVCPECGCLIHPDERFEMNLFGVWVPEGCKVDKSGRLTGKAPHTDFISYWLRGTAAAFTTWQKLVNIYLDALDEYQRTYSEEALKKFWNNNMGEPYQPKSLESVRAPEALKSRSSDYPLGMVPNDVRFLVATIDVQLNSFVVQVFGISPGSPYDTHVIDRFFINKSERKDEDGDAMILQPATYEEDWKLIEKQVIDKEYPLSDGSGRMMSIKMTGCDSGGKSGVTGMAYAFYRYLKTKNKHARFILLKGGTRVTDPRTRISYPDSNRKNDKNAARGEIPVLFLNSNLLKDALNGRLDCIEPHKGYYNMTRELPDEFFSELCAETRTAKGWENLAQARNEAWDLSYYCLGLCTSPELLRVESINWDNPPTWAEEWDNNTMVREPEEEKPFAFQPRPMLDFSRLGELLG</sequence>
<dbReference type="GO" id="GO:0009036">
    <property type="term" value="F:type II site-specific deoxyribonuclease activity"/>
    <property type="evidence" value="ECO:0007669"/>
    <property type="project" value="UniProtKB-UniRule"/>
</dbReference>
<keyword evidence="1" id="KW-0067">ATP-binding</keyword>
<dbReference type="InterPro" id="IPR051220">
    <property type="entry name" value="TFA_Chaperone"/>
</dbReference>
<dbReference type="EC" id="3.6.4.-" evidence="1"/>
<keyword evidence="1" id="KW-0231">Viral genome packaging</keyword>
<accession>A0A2H4PRE5</accession>
<evidence type="ECO:0000256" key="1">
    <source>
        <dbReference type="HAMAP-Rule" id="MF_04144"/>
    </source>
</evidence>
<keyword evidence="1" id="KW-1188">Viral release from host cell</keyword>
<dbReference type="GO" id="GO:0016887">
    <property type="term" value="F:ATP hydrolysis activity"/>
    <property type="evidence" value="ECO:0007669"/>
    <property type="project" value="UniProtKB-UniRule"/>
</dbReference>
<comment type="subcellular location">
    <subcellularLocation>
        <location evidence="1">Host cytoplasm</location>
    </subcellularLocation>
    <text evidence="1">The terminase lies at a unique vertex of the procapsid during viral DNA packaging.</text>
</comment>
<keyword evidence="1" id="KW-1035">Host cytoplasm</keyword>
<comment type="function">
    <text evidence="1">The terminase large subunit acts as an ATP driven molecular motor necessary for viral DNA translocation into empty capsids and as an endonuclease that cuts the viral genome from the concetamer to initiate and to end the packaging reaction. The terminase lies at a unique vertex of the procapsid and is composed of two subunits, a small terminase subunit involved in viral DNA recognition, and a large terminase subunit possessing endonucleolytic and ATPase activities (DNA maturation and packaging). The endonuclease activity cleaves the viral DNA generating 5'overhangs. The strand separation activity separates the cohesive ends generating the single-stranded 'sticky' ends of the mature genome. The DNA-terminase complex binds to the portal of the procapsid thereby activating the translocase activity of the terminase. The terminase packages the viral DNA into the procapsid until the next concatemer reaches the complex. The downstream site is then cut generating the mature right end of the genome, the heterotrimer undocks from the DNA-filled head and remains bound to the left end of concatemer's next genome.</text>
</comment>
<keyword evidence="1" id="KW-0540">Nuclease</keyword>
<keyword evidence="1" id="KW-0460">Magnesium</keyword>
<feature type="domain" description="Terminase large subunit GpA endonuclease" evidence="3">
    <location>
        <begin position="332"/>
        <end position="636"/>
    </location>
</feature>
<dbReference type="GO" id="GO:0098009">
    <property type="term" value="C:viral terminase, large subunit"/>
    <property type="evidence" value="ECO:0007669"/>
    <property type="project" value="UniProtKB-UniRule"/>
</dbReference>